<feature type="region of interest" description="Disordered" evidence="1">
    <location>
        <begin position="1"/>
        <end position="59"/>
    </location>
</feature>
<protein>
    <submittedName>
        <fullName evidence="2">Uncharacterized protein</fullName>
    </submittedName>
</protein>
<dbReference type="VEuPathDB" id="FungiDB:PPTG_06306"/>
<feature type="compositionally biased region" description="Polar residues" evidence="1">
    <location>
        <begin position="1"/>
        <end position="40"/>
    </location>
</feature>
<sequence length="143" mass="15548">MYTIQRNRSSTTNHNGQTSSQAKSNSRSPGAHGSTATVRLSTPPHATVQASASTARRRQVGVNEYTAGAPGEWLRQAVVGVSNGNYVTGQVIRYNGNFVTIRTLFEFSVPINEDHAQFRAYSRDFNQFVNSPKPPIHSGGLTP</sequence>
<reference evidence="2" key="1">
    <citation type="submission" date="2013-11" db="EMBL/GenBank/DDBJ databases">
        <title>The Genome Sequence of Phytophthora parasitica CHvinca01.</title>
        <authorList>
            <consortium name="The Broad Institute Genomics Platform"/>
            <person name="Russ C."/>
            <person name="Tyler B."/>
            <person name="Panabieres F."/>
            <person name="Shan W."/>
            <person name="Tripathy S."/>
            <person name="Grunwald N."/>
            <person name="Machado M."/>
            <person name="Johnson C.S."/>
            <person name="Arredondo F."/>
            <person name="Hong C."/>
            <person name="Coffey M."/>
            <person name="Young S.K."/>
            <person name="Zeng Q."/>
            <person name="Gargeya S."/>
            <person name="Fitzgerald M."/>
            <person name="Abouelleil A."/>
            <person name="Alvarado L."/>
            <person name="Chapman S.B."/>
            <person name="Gainer-Dewar J."/>
            <person name="Goldberg J."/>
            <person name="Griggs A."/>
            <person name="Gujja S."/>
            <person name="Hansen M."/>
            <person name="Howarth C."/>
            <person name="Imamovic A."/>
            <person name="Ireland A."/>
            <person name="Larimer J."/>
            <person name="McCowan C."/>
            <person name="Murphy C."/>
            <person name="Pearson M."/>
            <person name="Poon T.W."/>
            <person name="Priest M."/>
            <person name="Roberts A."/>
            <person name="Saif S."/>
            <person name="Shea T."/>
            <person name="Sykes S."/>
            <person name="Wortman J."/>
            <person name="Nusbaum C."/>
            <person name="Birren B."/>
        </authorList>
    </citation>
    <scope>NUCLEOTIDE SEQUENCE [LARGE SCALE GENOMIC DNA]</scope>
    <source>
        <strain evidence="2">CHvinca01</strain>
    </source>
</reference>
<dbReference type="AlphaFoldDB" id="W2JZY9"/>
<accession>W2JZY9</accession>
<gene>
    <name evidence="2" type="ORF">L917_20710</name>
</gene>
<evidence type="ECO:0000313" key="2">
    <source>
        <dbReference type="EMBL" id="ETL78491.1"/>
    </source>
</evidence>
<dbReference type="Proteomes" id="UP000054423">
    <property type="component" value="Unassembled WGS sequence"/>
</dbReference>
<name>W2JZY9_PHYNI</name>
<organism evidence="2">
    <name type="scientific">Phytophthora nicotianae</name>
    <name type="common">Potato buckeye rot agent</name>
    <name type="synonym">Phytophthora parasitica</name>
    <dbReference type="NCBI Taxonomy" id="4792"/>
    <lineage>
        <taxon>Eukaryota</taxon>
        <taxon>Sar</taxon>
        <taxon>Stramenopiles</taxon>
        <taxon>Oomycota</taxon>
        <taxon>Peronosporomycetes</taxon>
        <taxon>Peronosporales</taxon>
        <taxon>Peronosporaceae</taxon>
        <taxon>Phytophthora</taxon>
    </lineage>
</organism>
<evidence type="ECO:0000256" key="1">
    <source>
        <dbReference type="SAM" id="MobiDB-lite"/>
    </source>
</evidence>
<proteinExistence type="predicted"/>
<dbReference type="EMBL" id="KI683273">
    <property type="protein sequence ID" value="ETL78491.1"/>
    <property type="molecule type" value="Genomic_DNA"/>
</dbReference>